<comment type="cofactor">
    <cofactor evidence="1 15">
        <name>Mg(2+)</name>
        <dbReference type="ChEBI" id="CHEBI:18420"/>
    </cofactor>
</comment>
<dbReference type="UniPathway" id="UPA00591">
    <property type="reaction ID" value="UER00648"/>
</dbReference>
<evidence type="ECO:0000256" key="12">
    <source>
        <dbReference type="ARBA" id="ARBA00022842"/>
    </source>
</evidence>
<evidence type="ECO:0000256" key="11">
    <source>
        <dbReference type="ARBA" id="ARBA00022741"/>
    </source>
</evidence>
<evidence type="ECO:0000256" key="10">
    <source>
        <dbReference type="ARBA" id="ARBA00022726"/>
    </source>
</evidence>
<protein>
    <recommendedName>
        <fullName evidence="15">Hypoxanthine phosphoribosyltransferase</fullName>
        <ecNumber evidence="15">2.4.2.8</ecNumber>
    </recommendedName>
</protein>
<comment type="pathway">
    <text evidence="3 15">Purine metabolism; IMP biosynthesis via salvage pathway; IMP from hypoxanthine: step 1/1.</text>
</comment>
<keyword evidence="7 15" id="KW-0328">Glycosyltransferase</keyword>
<organism evidence="17 18">
    <name type="scientific">Anaeroplasma bactoclasticum</name>
    <dbReference type="NCBI Taxonomy" id="2088"/>
    <lineage>
        <taxon>Bacteria</taxon>
        <taxon>Bacillati</taxon>
        <taxon>Mycoplasmatota</taxon>
        <taxon>Mollicutes</taxon>
        <taxon>Anaeroplasmatales</taxon>
        <taxon>Anaeroplasmataceae</taxon>
        <taxon>Anaeroplasma</taxon>
    </lineage>
</organism>
<keyword evidence="6 15" id="KW-0963">Cytoplasm</keyword>
<evidence type="ECO:0000256" key="4">
    <source>
        <dbReference type="ARBA" id="ARBA00004676"/>
    </source>
</evidence>
<dbReference type="RefSeq" id="WP_119016519.1">
    <property type="nucleotide sequence ID" value="NZ_QXEV01000016.1"/>
</dbReference>
<dbReference type="GO" id="GO:0046100">
    <property type="term" value="P:hypoxanthine metabolic process"/>
    <property type="evidence" value="ECO:0007669"/>
    <property type="project" value="TreeGrafter"/>
</dbReference>
<dbReference type="InParanoid" id="A0A397RQY3"/>
<dbReference type="InterPro" id="IPR005904">
    <property type="entry name" value="Hxn_phspho_trans"/>
</dbReference>
<name>A0A397RQY3_9MOLU</name>
<reference evidence="17 18" key="1">
    <citation type="submission" date="2018-08" db="EMBL/GenBank/DDBJ databases">
        <title>Genomic Encyclopedia of Archaeal and Bacterial Type Strains, Phase II (KMG-II): from individual species to whole genera.</title>
        <authorList>
            <person name="Goeker M."/>
        </authorList>
    </citation>
    <scope>NUCLEOTIDE SEQUENCE [LARGE SCALE GENOMIC DNA]</scope>
    <source>
        <strain evidence="17 18">ATCC 27112</strain>
    </source>
</reference>
<dbReference type="GO" id="GO:0006166">
    <property type="term" value="P:purine ribonucleoside salvage"/>
    <property type="evidence" value="ECO:0007669"/>
    <property type="project" value="UniProtKB-KW"/>
</dbReference>
<dbReference type="Pfam" id="PF00156">
    <property type="entry name" value="Pribosyltran"/>
    <property type="match status" value="1"/>
</dbReference>
<evidence type="ECO:0000256" key="15">
    <source>
        <dbReference type="RuleBase" id="RU364099"/>
    </source>
</evidence>
<dbReference type="PANTHER" id="PTHR43340:SF1">
    <property type="entry name" value="HYPOXANTHINE PHOSPHORIBOSYLTRANSFERASE"/>
    <property type="match status" value="1"/>
</dbReference>
<keyword evidence="10 15" id="KW-0660">Purine salvage</keyword>
<evidence type="ECO:0000256" key="5">
    <source>
        <dbReference type="ARBA" id="ARBA00008391"/>
    </source>
</evidence>
<evidence type="ECO:0000256" key="1">
    <source>
        <dbReference type="ARBA" id="ARBA00001946"/>
    </source>
</evidence>
<keyword evidence="12 15" id="KW-0460">Magnesium</keyword>
<comment type="similarity">
    <text evidence="5 15">Belongs to the purine/pyrimidine phosphoribosyltransferase family.</text>
</comment>
<evidence type="ECO:0000256" key="13">
    <source>
        <dbReference type="ARBA" id="ARBA00048811"/>
    </source>
</evidence>
<comment type="catalytic activity">
    <reaction evidence="14">
        <text>IMP + diphosphate = hypoxanthine + 5-phospho-alpha-D-ribose 1-diphosphate</text>
        <dbReference type="Rhea" id="RHEA:17973"/>
        <dbReference type="ChEBI" id="CHEBI:17368"/>
        <dbReference type="ChEBI" id="CHEBI:33019"/>
        <dbReference type="ChEBI" id="CHEBI:58017"/>
        <dbReference type="ChEBI" id="CHEBI:58053"/>
        <dbReference type="EC" id="2.4.2.8"/>
    </reaction>
    <physiologicalReaction direction="right-to-left" evidence="14">
        <dbReference type="Rhea" id="RHEA:17975"/>
    </physiologicalReaction>
</comment>
<dbReference type="OrthoDB" id="9802824at2"/>
<dbReference type="GO" id="GO:0004422">
    <property type="term" value="F:hypoxanthine phosphoribosyltransferase activity"/>
    <property type="evidence" value="ECO:0007669"/>
    <property type="project" value="InterPro"/>
</dbReference>
<evidence type="ECO:0000256" key="7">
    <source>
        <dbReference type="ARBA" id="ARBA00022676"/>
    </source>
</evidence>
<dbReference type="Proteomes" id="UP000266506">
    <property type="component" value="Unassembled WGS sequence"/>
</dbReference>
<accession>A0A397RQY3</accession>
<proteinExistence type="inferred from homology"/>
<evidence type="ECO:0000256" key="9">
    <source>
        <dbReference type="ARBA" id="ARBA00022723"/>
    </source>
</evidence>
<evidence type="ECO:0000256" key="8">
    <source>
        <dbReference type="ARBA" id="ARBA00022679"/>
    </source>
</evidence>
<feature type="domain" description="Phosphoribosyltransferase" evidence="16">
    <location>
        <begin position="14"/>
        <end position="158"/>
    </location>
</feature>
<keyword evidence="11 15" id="KW-0547">Nucleotide-binding</keyword>
<dbReference type="GO" id="GO:0052657">
    <property type="term" value="F:guanine phosphoribosyltransferase activity"/>
    <property type="evidence" value="ECO:0007669"/>
    <property type="project" value="UniProtKB-ARBA"/>
</dbReference>
<keyword evidence="18" id="KW-1185">Reference proteome</keyword>
<comment type="subcellular location">
    <subcellularLocation>
        <location evidence="2 15">Cytoplasm</location>
    </subcellularLocation>
</comment>
<dbReference type="NCBIfam" id="TIGR01203">
    <property type="entry name" value="HGPRTase"/>
    <property type="match status" value="1"/>
</dbReference>
<dbReference type="GO" id="GO:0032264">
    <property type="term" value="P:IMP salvage"/>
    <property type="evidence" value="ECO:0007669"/>
    <property type="project" value="UniProtKB-UniPathway"/>
</dbReference>
<comment type="caution">
    <text evidence="17">The sequence shown here is derived from an EMBL/GenBank/DDBJ whole genome shotgun (WGS) entry which is preliminary data.</text>
</comment>
<evidence type="ECO:0000256" key="14">
    <source>
        <dbReference type="ARBA" id="ARBA00049402"/>
    </source>
</evidence>
<dbReference type="FunCoup" id="A0A397RQY3">
    <property type="interactions" value="261"/>
</dbReference>
<evidence type="ECO:0000256" key="6">
    <source>
        <dbReference type="ARBA" id="ARBA00022490"/>
    </source>
</evidence>
<dbReference type="GO" id="GO:0000287">
    <property type="term" value="F:magnesium ion binding"/>
    <property type="evidence" value="ECO:0007669"/>
    <property type="project" value="TreeGrafter"/>
</dbReference>
<evidence type="ECO:0000313" key="18">
    <source>
        <dbReference type="Proteomes" id="UP000266506"/>
    </source>
</evidence>
<dbReference type="AlphaFoldDB" id="A0A397RQY3"/>
<keyword evidence="8 15" id="KW-0808">Transferase</keyword>
<dbReference type="GO" id="GO:0032263">
    <property type="term" value="P:GMP salvage"/>
    <property type="evidence" value="ECO:0007669"/>
    <property type="project" value="TreeGrafter"/>
</dbReference>
<gene>
    <name evidence="17" type="ORF">EI71_01391</name>
</gene>
<dbReference type="CDD" id="cd06223">
    <property type="entry name" value="PRTases_typeI"/>
    <property type="match status" value="1"/>
</dbReference>
<comment type="pathway">
    <text evidence="4">Purine metabolism; GMP biosynthesis via salvage pathway; GMP from guanine: step 1/1.</text>
</comment>
<dbReference type="EC" id="2.4.2.8" evidence="15"/>
<evidence type="ECO:0000256" key="3">
    <source>
        <dbReference type="ARBA" id="ARBA00004669"/>
    </source>
</evidence>
<evidence type="ECO:0000313" key="17">
    <source>
        <dbReference type="EMBL" id="RIA75572.1"/>
    </source>
</evidence>
<dbReference type="PANTHER" id="PTHR43340">
    <property type="entry name" value="HYPOXANTHINE-GUANINE PHOSPHORIBOSYLTRANSFERASE"/>
    <property type="match status" value="1"/>
</dbReference>
<sequence length="178" mass="19850">MMNDDIQKISVSEDEIKHIVERLGTQISKDYQGRNPLFIGLLKGCIPFMSDLLKYVDIDCTLEYMKVSSYDGTKSTGVVTVKGGLPIVKDREVILIDDILDTGRTLDAVRKMLVEAGAKSVTICVLLDKPEGRKVDITPAYVGGLVPNEFVVGYGLDYNEHYRNLPYIGVLKEKVYSK</sequence>
<dbReference type="FunFam" id="3.40.50.2020:FF:000006">
    <property type="entry name" value="Hypoxanthine phosphoribosyltransferase"/>
    <property type="match status" value="1"/>
</dbReference>
<dbReference type="GO" id="GO:0006178">
    <property type="term" value="P:guanine salvage"/>
    <property type="evidence" value="ECO:0007669"/>
    <property type="project" value="TreeGrafter"/>
</dbReference>
<evidence type="ECO:0000259" key="16">
    <source>
        <dbReference type="Pfam" id="PF00156"/>
    </source>
</evidence>
<dbReference type="SUPFAM" id="SSF53271">
    <property type="entry name" value="PRTase-like"/>
    <property type="match status" value="1"/>
</dbReference>
<dbReference type="Gene3D" id="3.40.50.2020">
    <property type="match status" value="1"/>
</dbReference>
<comment type="catalytic activity">
    <reaction evidence="13">
        <text>GMP + diphosphate = guanine + 5-phospho-alpha-D-ribose 1-diphosphate</text>
        <dbReference type="Rhea" id="RHEA:25424"/>
        <dbReference type="ChEBI" id="CHEBI:16235"/>
        <dbReference type="ChEBI" id="CHEBI:33019"/>
        <dbReference type="ChEBI" id="CHEBI:58017"/>
        <dbReference type="ChEBI" id="CHEBI:58115"/>
        <dbReference type="EC" id="2.4.2.8"/>
    </reaction>
    <physiologicalReaction direction="right-to-left" evidence="13">
        <dbReference type="Rhea" id="RHEA:25426"/>
    </physiologicalReaction>
</comment>
<dbReference type="GO" id="GO:0000166">
    <property type="term" value="F:nucleotide binding"/>
    <property type="evidence" value="ECO:0007669"/>
    <property type="project" value="UniProtKB-KW"/>
</dbReference>
<dbReference type="InterPro" id="IPR050408">
    <property type="entry name" value="HGPRT"/>
</dbReference>
<evidence type="ECO:0000256" key="2">
    <source>
        <dbReference type="ARBA" id="ARBA00004496"/>
    </source>
</evidence>
<keyword evidence="9 15" id="KW-0479">Metal-binding</keyword>
<dbReference type="InterPro" id="IPR029057">
    <property type="entry name" value="PRTase-like"/>
</dbReference>
<dbReference type="InterPro" id="IPR000836">
    <property type="entry name" value="PRTase_dom"/>
</dbReference>
<dbReference type="GO" id="GO:0005829">
    <property type="term" value="C:cytosol"/>
    <property type="evidence" value="ECO:0007669"/>
    <property type="project" value="TreeGrafter"/>
</dbReference>
<dbReference type="EMBL" id="QXEV01000016">
    <property type="protein sequence ID" value="RIA75572.1"/>
    <property type="molecule type" value="Genomic_DNA"/>
</dbReference>